<feature type="transmembrane region" description="Helical" evidence="1">
    <location>
        <begin position="174"/>
        <end position="194"/>
    </location>
</feature>
<comment type="caution">
    <text evidence="3">The sequence shown here is derived from an EMBL/GenBank/DDBJ whole genome shotgun (WGS) entry which is preliminary data.</text>
</comment>
<dbReference type="AlphaFoldDB" id="A0A7J3QES5"/>
<dbReference type="InterPro" id="IPR036259">
    <property type="entry name" value="MFS_trans_sf"/>
</dbReference>
<dbReference type="InterPro" id="IPR020846">
    <property type="entry name" value="MFS_dom"/>
</dbReference>
<dbReference type="Gene3D" id="1.20.1250.20">
    <property type="entry name" value="MFS general substrate transporter like domains"/>
    <property type="match status" value="2"/>
</dbReference>
<feature type="transmembrane region" description="Helical" evidence="1">
    <location>
        <begin position="378"/>
        <end position="403"/>
    </location>
</feature>
<feature type="transmembrane region" description="Helical" evidence="1">
    <location>
        <begin position="50"/>
        <end position="72"/>
    </location>
</feature>
<evidence type="ECO:0000256" key="1">
    <source>
        <dbReference type="SAM" id="Phobius"/>
    </source>
</evidence>
<feature type="transmembrane region" description="Helical" evidence="1">
    <location>
        <begin position="141"/>
        <end position="162"/>
    </location>
</feature>
<feature type="transmembrane region" description="Helical" evidence="1">
    <location>
        <begin position="108"/>
        <end position="129"/>
    </location>
</feature>
<organism evidence="3">
    <name type="scientific">Ignisphaera aggregans</name>
    <dbReference type="NCBI Taxonomy" id="334771"/>
    <lineage>
        <taxon>Archaea</taxon>
        <taxon>Thermoproteota</taxon>
        <taxon>Thermoprotei</taxon>
        <taxon>Desulfurococcales</taxon>
        <taxon>Desulfurococcaceae</taxon>
        <taxon>Ignisphaera</taxon>
    </lineage>
</organism>
<proteinExistence type="predicted"/>
<feature type="transmembrane region" description="Helical" evidence="1">
    <location>
        <begin position="257"/>
        <end position="281"/>
    </location>
</feature>
<evidence type="ECO:0000313" key="3">
    <source>
        <dbReference type="EMBL" id="HGV66733.1"/>
    </source>
</evidence>
<dbReference type="EMBL" id="DTET01000136">
    <property type="protein sequence ID" value="HGV66733.1"/>
    <property type="molecule type" value="Genomic_DNA"/>
</dbReference>
<reference evidence="3" key="1">
    <citation type="journal article" date="2020" name="mSystems">
        <title>Genome- and Community-Level Interaction Insights into Carbon Utilization and Element Cycling Functions of Hydrothermarchaeota in Hydrothermal Sediment.</title>
        <authorList>
            <person name="Zhou Z."/>
            <person name="Liu Y."/>
            <person name="Xu W."/>
            <person name="Pan J."/>
            <person name="Luo Z.H."/>
            <person name="Li M."/>
        </authorList>
    </citation>
    <scope>NUCLEOTIDE SEQUENCE [LARGE SCALE GENOMIC DNA]</scope>
    <source>
        <strain evidence="3">SpSt-721</strain>
    </source>
</reference>
<dbReference type="InterPro" id="IPR011701">
    <property type="entry name" value="MFS"/>
</dbReference>
<dbReference type="GO" id="GO:0022857">
    <property type="term" value="F:transmembrane transporter activity"/>
    <property type="evidence" value="ECO:0007669"/>
    <property type="project" value="InterPro"/>
</dbReference>
<dbReference type="Pfam" id="PF07690">
    <property type="entry name" value="MFS_1"/>
    <property type="match status" value="1"/>
</dbReference>
<feature type="transmembrane region" description="Helical" evidence="1">
    <location>
        <begin position="12"/>
        <end position="38"/>
    </location>
</feature>
<keyword evidence="1" id="KW-1133">Transmembrane helix</keyword>
<feature type="transmembrane region" description="Helical" evidence="1">
    <location>
        <begin position="317"/>
        <end position="338"/>
    </location>
</feature>
<keyword evidence="1" id="KW-0812">Transmembrane</keyword>
<feature type="transmembrane region" description="Helical" evidence="1">
    <location>
        <begin position="79"/>
        <end position="96"/>
    </location>
</feature>
<feature type="transmembrane region" description="Helical" evidence="1">
    <location>
        <begin position="350"/>
        <end position="372"/>
    </location>
</feature>
<feature type="transmembrane region" description="Helical" evidence="1">
    <location>
        <begin position="215"/>
        <end position="237"/>
    </location>
</feature>
<feature type="domain" description="Major facilitator superfamily (MFS) profile" evidence="2">
    <location>
        <begin position="215"/>
        <end position="413"/>
    </location>
</feature>
<sequence>MLSDIPMNRLQYIYILIGLATILVSGWRINISIFYQYFMNYYGINNITSISLSLVISSIVAMFSSSFLGMLYDRKGPSAPLYIATLMQFFSAFIVWSMRYYPWDKSMWLWYIGGAMTGFIFPALVVTINPTIIRMFYTKPNIALAIVQSGNYLAQSLWSPLIPKLIVYLDPFTTLSLLSIVSAIMIAICSKFYSDIKIKHSSSQNISQNQPIPRLFIATLIPIFFIATSSTMLNSFIAPIIIEFCRGFNIDENTISLIYIPMVMGVAGILQCIGAFAWGFIARHIGVLKAFPLLYIFQTISTFMILVLSRIDIKAIIIAIWLRYLMFGGEPIIHMMVIPTLFGQENLGKLLGLQTSSVMASLIVAPLLGGIVRDLTGFYIFTIFTSAIFSLIATIIATVIVLFRHRIEYIYVL</sequence>
<dbReference type="PROSITE" id="PS50850">
    <property type="entry name" value="MFS"/>
    <property type="match status" value="1"/>
</dbReference>
<dbReference type="SUPFAM" id="SSF103473">
    <property type="entry name" value="MFS general substrate transporter"/>
    <property type="match status" value="1"/>
</dbReference>
<evidence type="ECO:0000259" key="2">
    <source>
        <dbReference type="PROSITE" id="PS50850"/>
    </source>
</evidence>
<protein>
    <submittedName>
        <fullName evidence="3">MFS transporter</fullName>
    </submittedName>
</protein>
<keyword evidence="1" id="KW-0472">Membrane</keyword>
<gene>
    <name evidence="3" type="ORF">ENV02_02815</name>
</gene>
<accession>A0A7J3QES5</accession>
<feature type="transmembrane region" description="Helical" evidence="1">
    <location>
        <begin position="293"/>
        <end position="311"/>
    </location>
</feature>
<name>A0A7J3QES5_9CREN</name>